<proteinExistence type="predicted"/>
<keyword evidence="5" id="KW-1185">Reference proteome</keyword>
<dbReference type="EMBL" id="QNVS01000004">
    <property type="protein sequence ID" value="REC56754.1"/>
    <property type="molecule type" value="Genomic_DNA"/>
</dbReference>
<dbReference type="Gene3D" id="3.30.70.100">
    <property type="match status" value="1"/>
</dbReference>
<reference evidence="4 5" key="1">
    <citation type="journal article" date="2006" name="Int. J. Syst. Evol. Microbiol.">
        <title>Chryseobacterium piscium sp. nov., isolated from fish of the South Atlantic Ocean off South Africa.</title>
        <authorList>
            <person name="de Beer H."/>
            <person name="Hugo C.J."/>
            <person name="Jooste P.J."/>
            <person name="Vancanneyt M."/>
            <person name="Coenye T."/>
            <person name="Vandamme P."/>
        </authorList>
    </citation>
    <scope>NUCLEOTIDE SEQUENCE [LARGE SCALE GENOMIC DNA]</scope>
    <source>
        <strain evidence="4 5">CCUG 51923</strain>
    </source>
</reference>
<keyword evidence="2" id="KW-0732">Signal</keyword>
<dbReference type="Proteomes" id="UP000256512">
    <property type="component" value="Unassembled WGS sequence"/>
</dbReference>
<dbReference type="PROSITE" id="PS50846">
    <property type="entry name" value="HMA_2"/>
    <property type="match status" value="1"/>
</dbReference>
<evidence type="ECO:0000259" key="3">
    <source>
        <dbReference type="PROSITE" id="PS50846"/>
    </source>
</evidence>
<feature type="chain" id="PRO_5017624668" evidence="2">
    <location>
        <begin position="22"/>
        <end position="292"/>
    </location>
</feature>
<feature type="signal peptide" evidence="2">
    <location>
        <begin position="1"/>
        <end position="21"/>
    </location>
</feature>
<organism evidence="4 5">
    <name type="scientific">Chryseobacterium piscium</name>
    <dbReference type="NCBI Taxonomy" id="333702"/>
    <lineage>
        <taxon>Bacteria</taxon>
        <taxon>Pseudomonadati</taxon>
        <taxon>Bacteroidota</taxon>
        <taxon>Flavobacteriia</taxon>
        <taxon>Flavobacteriales</taxon>
        <taxon>Weeksellaceae</taxon>
        <taxon>Chryseobacterium group</taxon>
        <taxon>Chryseobacterium</taxon>
    </lineage>
</organism>
<name>A0A3D9BTA6_9FLAO</name>
<dbReference type="GO" id="GO:0046872">
    <property type="term" value="F:metal ion binding"/>
    <property type="evidence" value="ECO:0007669"/>
    <property type="project" value="InterPro"/>
</dbReference>
<dbReference type="InterPro" id="IPR021782">
    <property type="entry name" value="DUF3347"/>
</dbReference>
<feature type="region of interest" description="Disordered" evidence="1">
    <location>
        <begin position="135"/>
        <end position="158"/>
    </location>
</feature>
<dbReference type="InterPro" id="IPR006121">
    <property type="entry name" value="HMA_dom"/>
</dbReference>
<comment type="caution">
    <text evidence="4">The sequence shown here is derived from an EMBL/GenBank/DDBJ whole genome shotgun (WGS) entry which is preliminary data.</text>
</comment>
<evidence type="ECO:0000256" key="2">
    <source>
        <dbReference type="SAM" id="SignalP"/>
    </source>
</evidence>
<accession>A0A3D9BTA6</accession>
<evidence type="ECO:0000313" key="5">
    <source>
        <dbReference type="Proteomes" id="UP000256512"/>
    </source>
</evidence>
<dbReference type="InterPro" id="IPR036163">
    <property type="entry name" value="HMA_dom_sf"/>
</dbReference>
<dbReference type="Pfam" id="PF11827">
    <property type="entry name" value="DUF3347"/>
    <property type="match status" value="1"/>
</dbReference>
<dbReference type="SUPFAM" id="SSF55008">
    <property type="entry name" value="HMA, heavy metal-associated domain"/>
    <property type="match status" value="1"/>
</dbReference>
<gene>
    <name evidence="4" type="ORF">DRF62_02695</name>
</gene>
<feature type="domain" description="HMA" evidence="3">
    <location>
        <begin position="26"/>
        <end position="91"/>
    </location>
</feature>
<evidence type="ECO:0000313" key="4">
    <source>
        <dbReference type="EMBL" id="REC56754.1"/>
    </source>
</evidence>
<feature type="compositionally biased region" description="Polar residues" evidence="1">
    <location>
        <begin position="141"/>
        <end position="158"/>
    </location>
</feature>
<sequence>MKSISKIMAVMMLLVSLLYTAQIKNTKTEIVKISGNCDMCKSTIEKSGNVKNVAVVNWNEDSKMATITYDSSKTNQEEILKRIANAGYDSESFYAPDDIYAKLPSCCQYKRNKTTTMDGRGHDHSAMKDSMLNEQDHSSMSEHSSMTQESKPTGSPLKSIQDSYFSLKNALVKSDAKTASGKGKELTDAITAIKMDELSATEHDVWMKVMKSLNSDASAIAKTQDIKKQREAFKTLSKNMYDLLKTSKISTPVYYQYCPMQDANWLSTESTIKNPYYGAQMLTCGNTLETLK</sequence>
<dbReference type="AlphaFoldDB" id="A0A3D9BTA6"/>
<protein>
    <submittedName>
        <fullName evidence="4">Mercury transporter</fullName>
    </submittedName>
</protein>
<dbReference type="RefSeq" id="WP_115948968.1">
    <property type="nucleotide sequence ID" value="NZ_QNVS01000004.1"/>
</dbReference>
<evidence type="ECO:0000256" key="1">
    <source>
        <dbReference type="SAM" id="MobiDB-lite"/>
    </source>
</evidence>